<protein>
    <submittedName>
        <fullName evidence="2">Uncharacterized protein</fullName>
    </submittedName>
</protein>
<reference evidence="2" key="1">
    <citation type="submission" date="2016-11" db="UniProtKB">
        <authorList>
            <consortium name="WormBaseParasite"/>
        </authorList>
    </citation>
    <scope>IDENTIFICATION</scope>
</reference>
<proteinExistence type="predicted"/>
<dbReference type="WBParaSite" id="MhA1_Contig1292.frz3.gene1">
    <property type="protein sequence ID" value="MhA1_Contig1292.frz3.gene1"/>
    <property type="gene ID" value="MhA1_Contig1292.frz3.gene1"/>
</dbReference>
<name>A0A1I8B2F7_MELHA</name>
<evidence type="ECO:0000313" key="1">
    <source>
        <dbReference type="Proteomes" id="UP000095281"/>
    </source>
</evidence>
<dbReference type="AlphaFoldDB" id="A0A1I8B2F7"/>
<accession>A0A1I8B2F7</accession>
<keyword evidence="1" id="KW-1185">Reference proteome</keyword>
<organism evidence="1 2">
    <name type="scientific">Meloidogyne hapla</name>
    <name type="common">Root-knot nematode worm</name>
    <dbReference type="NCBI Taxonomy" id="6305"/>
    <lineage>
        <taxon>Eukaryota</taxon>
        <taxon>Metazoa</taxon>
        <taxon>Ecdysozoa</taxon>
        <taxon>Nematoda</taxon>
        <taxon>Chromadorea</taxon>
        <taxon>Rhabditida</taxon>
        <taxon>Tylenchina</taxon>
        <taxon>Tylenchomorpha</taxon>
        <taxon>Tylenchoidea</taxon>
        <taxon>Meloidogynidae</taxon>
        <taxon>Meloidogyninae</taxon>
        <taxon>Meloidogyne</taxon>
    </lineage>
</organism>
<dbReference type="Proteomes" id="UP000095281">
    <property type="component" value="Unplaced"/>
</dbReference>
<sequence length="98" mass="11802">MKKHYETSILYDNLENDKINNDSVSNEKIKYEIKENIENYKNKLLSNYWSELNLIGYKIELLNKNKGIEINDNKLEELKSRIIYIGNKMSKKFIKFLH</sequence>
<evidence type="ECO:0000313" key="2">
    <source>
        <dbReference type="WBParaSite" id="MhA1_Contig1292.frz3.gene1"/>
    </source>
</evidence>